<evidence type="ECO:0000313" key="4">
    <source>
        <dbReference type="EMBL" id="SFD79199.1"/>
    </source>
</evidence>
<evidence type="ECO:0000256" key="2">
    <source>
        <dbReference type="SAM" id="Phobius"/>
    </source>
</evidence>
<keyword evidence="2" id="KW-0472">Membrane</keyword>
<keyword evidence="2" id="KW-0812">Transmembrane</keyword>
<gene>
    <name evidence="4" type="ORF">SAMN02745121_01617</name>
</gene>
<dbReference type="RefSeq" id="WP_096330387.1">
    <property type="nucleotide sequence ID" value="NZ_FOMX01000004.1"/>
</dbReference>
<dbReference type="EMBL" id="FOMX01000004">
    <property type="protein sequence ID" value="SFD79199.1"/>
    <property type="molecule type" value="Genomic_DNA"/>
</dbReference>
<feature type="domain" description="PA14" evidence="3">
    <location>
        <begin position="157"/>
        <end position="294"/>
    </location>
</feature>
<dbReference type="Proteomes" id="UP000199400">
    <property type="component" value="Unassembled WGS sequence"/>
</dbReference>
<evidence type="ECO:0000256" key="1">
    <source>
        <dbReference type="SAM" id="MobiDB-lite"/>
    </source>
</evidence>
<organism evidence="4 5">
    <name type="scientific">Nannocystis exedens</name>
    <dbReference type="NCBI Taxonomy" id="54"/>
    <lineage>
        <taxon>Bacteria</taxon>
        <taxon>Pseudomonadati</taxon>
        <taxon>Myxococcota</taxon>
        <taxon>Polyangia</taxon>
        <taxon>Nannocystales</taxon>
        <taxon>Nannocystaceae</taxon>
        <taxon>Nannocystis</taxon>
    </lineage>
</organism>
<dbReference type="OrthoDB" id="9816557at2"/>
<dbReference type="InterPro" id="IPR037524">
    <property type="entry name" value="PA14/GLEYA"/>
</dbReference>
<dbReference type="InterPro" id="IPR011658">
    <property type="entry name" value="PA14_dom"/>
</dbReference>
<feature type="transmembrane region" description="Helical" evidence="2">
    <location>
        <begin position="137"/>
        <end position="155"/>
    </location>
</feature>
<evidence type="ECO:0000259" key="3">
    <source>
        <dbReference type="PROSITE" id="PS51820"/>
    </source>
</evidence>
<dbReference type="SUPFAM" id="SSF56988">
    <property type="entry name" value="Anthrax protective antigen"/>
    <property type="match status" value="1"/>
</dbReference>
<reference evidence="5" key="1">
    <citation type="submission" date="2016-10" db="EMBL/GenBank/DDBJ databases">
        <authorList>
            <person name="Varghese N."/>
            <person name="Submissions S."/>
        </authorList>
    </citation>
    <scope>NUCLEOTIDE SEQUENCE [LARGE SCALE GENOMIC DNA]</scope>
    <source>
        <strain evidence="5">ATCC 25963</strain>
    </source>
</reference>
<dbReference type="Pfam" id="PF07691">
    <property type="entry name" value="PA14"/>
    <property type="match status" value="1"/>
</dbReference>
<evidence type="ECO:0000313" key="5">
    <source>
        <dbReference type="Proteomes" id="UP000199400"/>
    </source>
</evidence>
<dbReference type="SMART" id="SM00758">
    <property type="entry name" value="PA14"/>
    <property type="match status" value="1"/>
</dbReference>
<dbReference type="Gene3D" id="3.90.182.10">
    <property type="entry name" value="Toxin - Anthrax Protective Antigen,domain 1"/>
    <property type="match status" value="1"/>
</dbReference>
<keyword evidence="5" id="KW-1185">Reference proteome</keyword>
<accession>A0A1I1V8K9</accession>
<feature type="region of interest" description="Disordered" evidence="1">
    <location>
        <begin position="281"/>
        <end position="309"/>
    </location>
</feature>
<dbReference type="AlphaFoldDB" id="A0A1I1V8K9"/>
<name>A0A1I1V8K9_9BACT</name>
<sequence length="309" mass="33904">MMTETERALTVAEAAHRAARAVTVDPSCEPRLAAHHLVGAWEALARAVCPQGHAPEDITDVAAWLPGRLQAAVGPRAVAELGRALPALQAERTRPAWEPGSFALGRGEVEAHTWRLGQLLALARGEATPRPKWHRRAAIAAAAAVVLLIAVRPWWTLTLQPWRGTYYARSDHSGKWQIRYDRQIDFDWGRDAPMDDVPADQFSVRWDSCLHLDAPTKAIFQSISDDGSRVYVDGDLIVLNRTRGKTQSRGGEAQLEAGVHHVRVDYSEFSGDAHVQVLASFDENDPPKPIPASMLHAPRGPAGEEDPCE</sequence>
<dbReference type="PROSITE" id="PS51820">
    <property type="entry name" value="PA14"/>
    <property type="match status" value="1"/>
</dbReference>
<proteinExistence type="predicted"/>
<dbReference type="STRING" id="54.SAMN02745121_01617"/>
<protein>
    <submittedName>
        <fullName evidence="4">PA14 domain-containing protein</fullName>
    </submittedName>
</protein>
<keyword evidence="2" id="KW-1133">Transmembrane helix</keyword>